<gene>
    <name evidence="1" type="ORF">S01H4_67273</name>
</gene>
<dbReference type="EMBL" id="BART01042210">
    <property type="protein sequence ID" value="GAH21348.1"/>
    <property type="molecule type" value="Genomic_DNA"/>
</dbReference>
<comment type="caution">
    <text evidence="1">The sequence shown here is derived from an EMBL/GenBank/DDBJ whole genome shotgun (WGS) entry which is preliminary data.</text>
</comment>
<dbReference type="AlphaFoldDB" id="X1FKN7"/>
<dbReference type="Gene3D" id="2.40.110.10">
    <property type="entry name" value="Butyryl-CoA Dehydrogenase, subunit A, domain 2"/>
    <property type="match status" value="1"/>
</dbReference>
<protein>
    <submittedName>
        <fullName evidence="1">Uncharacterized protein</fullName>
    </submittedName>
</protein>
<feature type="non-terminal residue" evidence="1">
    <location>
        <position position="39"/>
    </location>
</feature>
<proteinExistence type="predicted"/>
<reference evidence="1" key="1">
    <citation type="journal article" date="2014" name="Front. Microbiol.">
        <title>High frequency of phylogenetically diverse reductive dehalogenase-homologous genes in deep subseafloor sedimentary metagenomes.</title>
        <authorList>
            <person name="Kawai M."/>
            <person name="Futagami T."/>
            <person name="Toyoda A."/>
            <person name="Takaki Y."/>
            <person name="Nishi S."/>
            <person name="Hori S."/>
            <person name="Arai W."/>
            <person name="Tsubouchi T."/>
            <person name="Morono Y."/>
            <person name="Uchiyama I."/>
            <person name="Ito T."/>
            <person name="Fujiyama A."/>
            <person name="Inagaki F."/>
            <person name="Takami H."/>
        </authorList>
    </citation>
    <scope>NUCLEOTIDE SEQUENCE</scope>
    <source>
        <strain evidence="1">Expedition CK06-06</strain>
    </source>
</reference>
<dbReference type="InterPro" id="IPR009100">
    <property type="entry name" value="AcylCoA_DH/oxidase_NM_dom_sf"/>
</dbReference>
<organism evidence="1">
    <name type="scientific">marine sediment metagenome</name>
    <dbReference type="NCBI Taxonomy" id="412755"/>
    <lineage>
        <taxon>unclassified sequences</taxon>
        <taxon>metagenomes</taxon>
        <taxon>ecological metagenomes</taxon>
    </lineage>
</organism>
<accession>X1FKN7</accession>
<name>X1FKN7_9ZZZZ</name>
<dbReference type="GO" id="GO:0016627">
    <property type="term" value="F:oxidoreductase activity, acting on the CH-CH group of donors"/>
    <property type="evidence" value="ECO:0007669"/>
    <property type="project" value="InterPro"/>
</dbReference>
<sequence>LATGELLGCFGAVEPNVGSDASAVETTALLDKDEWVLSG</sequence>
<dbReference type="InterPro" id="IPR046373">
    <property type="entry name" value="Acyl-CoA_Oxase/DH_mid-dom_sf"/>
</dbReference>
<evidence type="ECO:0000313" key="1">
    <source>
        <dbReference type="EMBL" id="GAH21348.1"/>
    </source>
</evidence>
<feature type="non-terminal residue" evidence="1">
    <location>
        <position position="1"/>
    </location>
</feature>
<dbReference type="SUPFAM" id="SSF56645">
    <property type="entry name" value="Acyl-CoA dehydrogenase NM domain-like"/>
    <property type="match status" value="1"/>
</dbReference>